<evidence type="ECO:0000256" key="8">
    <source>
        <dbReference type="ARBA" id="ARBA00023224"/>
    </source>
</evidence>
<proteinExistence type="inferred from homology"/>
<comment type="caution">
    <text evidence="13">The sequence shown here is derived from an EMBL/GenBank/DDBJ whole genome shotgun (WGS) entry which is preliminary data.</text>
</comment>
<dbReference type="GO" id="GO:0005886">
    <property type="term" value="C:plasma membrane"/>
    <property type="evidence" value="ECO:0007669"/>
    <property type="project" value="UniProtKB-SubCell"/>
</dbReference>
<evidence type="ECO:0000256" key="11">
    <source>
        <dbReference type="SAM" id="Phobius"/>
    </source>
</evidence>
<evidence type="ECO:0000313" key="13">
    <source>
        <dbReference type="EMBL" id="KAL3851665.1"/>
    </source>
</evidence>
<dbReference type="PANTHER" id="PTHR24228">
    <property type="entry name" value="B2 BRADYKININ RECEPTOR/ANGIOTENSIN II RECEPTOR"/>
    <property type="match status" value="1"/>
</dbReference>
<dbReference type="SUPFAM" id="SSF81321">
    <property type="entry name" value="Family A G protein-coupled receptor-like"/>
    <property type="match status" value="1"/>
</dbReference>
<dbReference type="PRINTS" id="PR00237">
    <property type="entry name" value="GPCRRHODOPSN"/>
</dbReference>
<sequence>MSSVVIETNLLSGNSSSSFSGTADDGVFGRLDFLQEKPYIAIPTIIIISIAAIAGTFGNMLIIMAVATYKKLQNIESTFIVNMAISDMFVTVIADPMNIVAKLEGETFFNSIPGLCQTIASLCTVFCIGSLMSIGTLSFNRYIYICQHHWYSKLFTKRSCVVLCLSFYILGVFVILLNVAGVGGHQFDRKAVFCTWDRMATHNFTILLSILFVWVPMILIGSCYFLIYRFVSSHRKRVTISNRTNDTTQLAKTLFIIYAVFTTCWIPYALAIAADINDTFSHETHSYVATFAHLHPSINWIVYYTTNKNFRTAFNNILGVRRDTTNDMTGNNQVSSTVSQRECSNTSSTKV</sequence>
<keyword evidence="7 9" id="KW-0675">Receptor</keyword>
<evidence type="ECO:0000256" key="1">
    <source>
        <dbReference type="ARBA" id="ARBA00004651"/>
    </source>
</evidence>
<evidence type="ECO:0000256" key="3">
    <source>
        <dbReference type="ARBA" id="ARBA00022692"/>
    </source>
</evidence>
<dbReference type="Proteomes" id="UP001634394">
    <property type="component" value="Unassembled WGS sequence"/>
</dbReference>
<dbReference type="Pfam" id="PF00001">
    <property type="entry name" value="7tm_1"/>
    <property type="match status" value="1"/>
</dbReference>
<keyword evidence="2" id="KW-1003">Cell membrane</keyword>
<keyword evidence="8 9" id="KW-0807">Transducer</keyword>
<evidence type="ECO:0000256" key="9">
    <source>
        <dbReference type="RuleBase" id="RU000688"/>
    </source>
</evidence>
<evidence type="ECO:0000256" key="6">
    <source>
        <dbReference type="ARBA" id="ARBA00023136"/>
    </source>
</evidence>
<keyword evidence="3 9" id="KW-0812">Transmembrane</keyword>
<comment type="subcellular location">
    <subcellularLocation>
        <location evidence="1">Cell membrane</location>
        <topology evidence="1">Multi-pass membrane protein</topology>
    </subcellularLocation>
</comment>
<evidence type="ECO:0000259" key="12">
    <source>
        <dbReference type="PROSITE" id="PS50262"/>
    </source>
</evidence>
<evidence type="ECO:0000256" key="7">
    <source>
        <dbReference type="ARBA" id="ARBA00023170"/>
    </source>
</evidence>
<feature type="region of interest" description="Disordered" evidence="10">
    <location>
        <begin position="328"/>
        <end position="351"/>
    </location>
</feature>
<organism evidence="13 14">
    <name type="scientific">Sinanodonta woodiana</name>
    <name type="common">Chinese pond mussel</name>
    <name type="synonym">Anodonta woodiana</name>
    <dbReference type="NCBI Taxonomy" id="1069815"/>
    <lineage>
        <taxon>Eukaryota</taxon>
        <taxon>Metazoa</taxon>
        <taxon>Spiralia</taxon>
        <taxon>Lophotrochozoa</taxon>
        <taxon>Mollusca</taxon>
        <taxon>Bivalvia</taxon>
        <taxon>Autobranchia</taxon>
        <taxon>Heteroconchia</taxon>
        <taxon>Palaeoheterodonta</taxon>
        <taxon>Unionida</taxon>
        <taxon>Unionoidea</taxon>
        <taxon>Unionidae</taxon>
        <taxon>Unioninae</taxon>
        <taxon>Sinanodonta</taxon>
    </lineage>
</organism>
<feature type="transmembrane region" description="Helical" evidence="11">
    <location>
        <begin position="79"/>
        <end position="99"/>
    </location>
</feature>
<dbReference type="SMART" id="SM01381">
    <property type="entry name" value="7TM_GPCR_Srsx"/>
    <property type="match status" value="1"/>
</dbReference>
<dbReference type="PROSITE" id="PS50262">
    <property type="entry name" value="G_PROTEIN_RECEP_F1_2"/>
    <property type="match status" value="1"/>
</dbReference>
<dbReference type="PROSITE" id="PS00237">
    <property type="entry name" value="G_PROTEIN_RECEP_F1_1"/>
    <property type="match status" value="1"/>
</dbReference>
<protein>
    <recommendedName>
        <fullName evidence="12">G-protein coupled receptors family 1 profile domain-containing protein</fullName>
    </recommendedName>
</protein>
<evidence type="ECO:0000313" key="14">
    <source>
        <dbReference type="Proteomes" id="UP001634394"/>
    </source>
</evidence>
<comment type="similarity">
    <text evidence="9">Belongs to the G-protein coupled receptor 1 family.</text>
</comment>
<accession>A0ABD3UTP9</accession>
<keyword evidence="5 9" id="KW-0297">G-protein coupled receptor</keyword>
<keyword evidence="6 11" id="KW-0472">Membrane</keyword>
<dbReference type="GO" id="GO:0004930">
    <property type="term" value="F:G protein-coupled receptor activity"/>
    <property type="evidence" value="ECO:0007669"/>
    <property type="project" value="UniProtKB-KW"/>
</dbReference>
<feature type="transmembrane region" description="Helical" evidence="11">
    <location>
        <begin position="119"/>
        <end position="139"/>
    </location>
</feature>
<feature type="transmembrane region" description="Helical" evidence="11">
    <location>
        <begin position="204"/>
        <end position="228"/>
    </location>
</feature>
<feature type="transmembrane region" description="Helical" evidence="11">
    <location>
        <begin position="160"/>
        <end position="184"/>
    </location>
</feature>
<feature type="transmembrane region" description="Helical" evidence="11">
    <location>
        <begin position="40"/>
        <end position="67"/>
    </location>
</feature>
<dbReference type="InterPro" id="IPR017452">
    <property type="entry name" value="GPCR_Rhodpsn_7TM"/>
</dbReference>
<dbReference type="EMBL" id="JBJQND010000015">
    <property type="protein sequence ID" value="KAL3851665.1"/>
    <property type="molecule type" value="Genomic_DNA"/>
</dbReference>
<name>A0ABD3UTP9_SINWO</name>
<dbReference type="CDD" id="cd00637">
    <property type="entry name" value="7tm_classA_rhodopsin-like"/>
    <property type="match status" value="1"/>
</dbReference>
<keyword evidence="14" id="KW-1185">Reference proteome</keyword>
<evidence type="ECO:0000256" key="4">
    <source>
        <dbReference type="ARBA" id="ARBA00022989"/>
    </source>
</evidence>
<dbReference type="Gene3D" id="1.20.1070.10">
    <property type="entry name" value="Rhodopsin 7-helix transmembrane proteins"/>
    <property type="match status" value="1"/>
</dbReference>
<evidence type="ECO:0000256" key="10">
    <source>
        <dbReference type="SAM" id="MobiDB-lite"/>
    </source>
</evidence>
<evidence type="ECO:0000256" key="5">
    <source>
        <dbReference type="ARBA" id="ARBA00023040"/>
    </source>
</evidence>
<keyword evidence="4 11" id="KW-1133">Transmembrane helix</keyword>
<dbReference type="PANTHER" id="PTHR24228:SF75">
    <property type="entry name" value="G-PROTEIN COUPLED RECEPTORS FAMILY 1 PROFILE DOMAIN-CONTAINING PROTEIN"/>
    <property type="match status" value="1"/>
</dbReference>
<reference evidence="13 14" key="1">
    <citation type="submission" date="2024-11" db="EMBL/GenBank/DDBJ databases">
        <title>Chromosome-level genome assembly of the freshwater bivalve Anodonta woodiana.</title>
        <authorList>
            <person name="Chen X."/>
        </authorList>
    </citation>
    <scope>NUCLEOTIDE SEQUENCE [LARGE SCALE GENOMIC DNA]</scope>
    <source>
        <strain evidence="13">MN2024</strain>
        <tissue evidence="13">Gills</tissue>
    </source>
</reference>
<evidence type="ECO:0000256" key="2">
    <source>
        <dbReference type="ARBA" id="ARBA00022475"/>
    </source>
</evidence>
<feature type="transmembrane region" description="Helical" evidence="11">
    <location>
        <begin position="249"/>
        <end position="270"/>
    </location>
</feature>
<gene>
    <name evidence="13" type="ORF">ACJMK2_015394</name>
</gene>
<dbReference type="InterPro" id="IPR000276">
    <property type="entry name" value="GPCR_Rhodpsn"/>
</dbReference>
<dbReference type="AlphaFoldDB" id="A0ABD3UTP9"/>
<feature type="domain" description="G-protein coupled receptors family 1 profile" evidence="12">
    <location>
        <begin position="58"/>
        <end position="303"/>
    </location>
</feature>